<keyword evidence="1" id="KW-0812">Transmembrane</keyword>
<organism evidence="2 3">
    <name type="scientific">Xylophilus ampelinus</name>
    <dbReference type="NCBI Taxonomy" id="54067"/>
    <lineage>
        <taxon>Bacteria</taxon>
        <taxon>Pseudomonadati</taxon>
        <taxon>Pseudomonadota</taxon>
        <taxon>Betaproteobacteria</taxon>
        <taxon>Burkholderiales</taxon>
        <taxon>Xylophilus</taxon>
    </lineage>
</organism>
<feature type="transmembrane region" description="Helical" evidence="1">
    <location>
        <begin position="55"/>
        <end position="72"/>
    </location>
</feature>
<name>A0A318SIA2_9BURK</name>
<dbReference type="Proteomes" id="UP000247540">
    <property type="component" value="Unassembled WGS sequence"/>
</dbReference>
<dbReference type="NCBIfam" id="NF041635">
    <property type="entry name" value="STM3941_fam"/>
    <property type="match status" value="1"/>
</dbReference>
<comment type="caution">
    <text evidence="2">The sequence shown here is derived from an EMBL/GenBank/DDBJ whole genome shotgun (WGS) entry which is preliminary data.</text>
</comment>
<evidence type="ECO:0008006" key="4">
    <source>
        <dbReference type="Google" id="ProtNLM"/>
    </source>
</evidence>
<protein>
    <recommendedName>
        <fullName evidence="4">PH (Pleckstrin Homology) domain-containing protein</fullName>
    </recommendedName>
</protein>
<accession>A0A318SIA2</accession>
<dbReference type="InterPro" id="IPR048136">
    <property type="entry name" value="STM3941-like"/>
</dbReference>
<proteinExistence type="predicted"/>
<evidence type="ECO:0000256" key="1">
    <source>
        <dbReference type="SAM" id="Phobius"/>
    </source>
</evidence>
<sequence>MHIAPSLAIERSRAKALLLLTAAATLGAAGLWLLLRDAAWLAGQSRFESLLPVRALGALAWVGAALCLRLGWRGWADRTPGLTFDADGIVDRISSVQAGRIAWSSITGLAVLKVRHQFTLVVQVADAQGLLDRAPALGRTLAEADHRLCGSPVAIPAGALRIGFDELVQVAHAYRAHYGAAAPAAAV</sequence>
<evidence type="ECO:0000313" key="2">
    <source>
        <dbReference type="EMBL" id="PYE78057.1"/>
    </source>
</evidence>
<dbReference type="EMBL" id="QJTC01000010">
    <property type="protein sequence ID" value="PYE78057.1"/>
    <property type="molecule type" value="Genomic_DNA"/>
</dbReference>
<keyword evidence="1" id="KW-1133">Transmembrane helix</keyword>
<feature type="transmembrane region" description="Helical" evidence="1">
    <location>
        <begin position="16"/>
        <end position="35"/>
    </location>
</feature>
<reference evidence="2 3" key="1">
    <citation type="submission" date="2018-06" db="EMBL/GenBank/DDBJ databases">
        <title>Genomic Encyclopedia of Type Strains, Phase III (KMG-III): the genomes of soil and plant-associated and newly described type strains.</title>
        <authorList>
            <person name="Whitman W."/>
        </authorList>
    </citation>
    <scope>NUCLEOTIDE SEQUENCE [LARGE SCALE GENOMIC DNA]</scope>
    <source>
        <strain evidence="2 3">CECT 7646</strain>
    </source>
</reference>
<dbReference type="RefSeq" id="WP_110465553.1">
    <property type="nucleotide sequence ID" value="NZ_JAMOFZ010000010.1"/>
</dbReference>
<evidence type="ECO:0000313" key="3">
    <source>
        <dbReference type="Proteomes" id="UP000247540"/>
    </source>
</evidence>
<dbReference type="OrthoDB" id="8589376at2"/>
<gene>
    <name evidence="2" type="ORF">DFQ15_11087</name>
</gene>
<keyword evidence="3" id="KW-1185">Reference proteome</keyword>
<dbReference type="AlphaFoldDB" id="A0A318SIA2"/>
<keyword evidence="1" id="KW-0472">Membrane</keyword>